<dbReference type="EMBL" id="JADRCR010000003">
    <property type="protein sequence ID" value="MBK5143720.1"/>
    <property type="molecule type" value="Genomic_DNA"/>
</dbReference>
<evidence type="ECO:0000259" key="1">
    <source>
        <dbReference type="Pfam" id="PF22513"/>
    </source>
</evidence>
<accession>A0ABS1IPN6</accession>
<dbReference type="Pfam" id="PF22513">
    <property type="entry name" value="FitA-like_RHH"/>
    <property type="match status" value="1"/>
</dbReference>
<gene>
    <name evidence="2" type="ORF">I2494_08325</name>
</gene>
<dbReference type="Proteomes" id="UP001296921">
    <property type="component" value="Unassembled WGS sequence"/>
</dbReference>
<proteinExistence type="predicted"/>
<keyword evidence="3" id="KW-1185">Reference proteome</keyword>
<feature type="domain" description="Antitoxin FitA-like ribbon-helix-helix" evidence="1">
    <location>
        <begin position="2"/>
        <end position="36"/>
    </location>
</feature>
<evidence type="ECO:0000313" key="2">
    <source>
        <dbReference type="EMBL" id="MBK5143720.1"/>
    </source>
</evidence>
<dbReference type="RefSeq" id="WP_218468249.1">
    <property type="nucleotide sequence ID" value="NZ_JADRCR010000003.1"/>
</dbReference>
<protein>
    <recommendedName>
        <fullName evidence="1">Antitoxin FitA-like ribbon-helix-helix domain-containing protein</fullName>
    </recommendedName>
</protein>
<evidence type="ECO:0000313" key="3">
    <source>
        <dbReference type="Proteomes" id="UP001296921"/>
    </source>
</evidence>
<dbReference type="InterPro" id="IPR053853">
    <property type="entry name" value="FitA-like_RHH"/>
</dbReference>
<reference evidence="2 3" key="1">
    <citation type="submission" date="2020-11" db="EMBL/GenBank/DDBJ databases">
        <title>Insectihabitans protaetiae gen. nov. sp. nov. and Insectihabitans allomyrinae sp. nov., isolated from larvae of Protaetia brevitarsis seulensis and Allomyrina dichotoma, respectively.</title>
        <authorList>
            <person name="Lee S.D."/>
            <person name="Byeon Y.-S."/>
            <person name="Kim S.-M."/>
            <person name="Yang H.L."/>
            <person name="Kim I.S."/>
        </authorList>
    </citation>
    <scope>NUCLEOTIDE SEQUENCE [LARGE SCALE GENOMIC DNA]</scope>
    <source>
        <strain evidence="2 3">BWR-B9</strain>
    </source>
</reference>
<organism evidence="2 3">
    <name type="scientific">Limnobaculum allomyrinae</name>
    <dbReference type="NCBI Taxonomy" id="2791986"/>
    <lineage>
        <taxon>Bacteria</taxon>
        <taxon>Pseudomonadati</taxon>
        <taxon>Pseudomonadota</taxon>
        <taxon>Gammaproteobacteria</taxon>
        <taxon>Enterobacterales</taxon>
        <taxon>Budviciaceae</taxon>
        <taxon>Limnobaculum</taxon>
    </lineage>
</organism>
<comment type="caution">
    <text evidence="2">The sequence shown here is derived from an EMBL/GenBank/DDBJ whole genome shotgun (WGS) entry which is preliminary data.</text>
</comment>
<name>A0ABS1IPN6_9GAMM</name>
<sequence length="296" mass="34324">MAKIQVRNFPDEIYSRIEAAAGRAERSIESECRLALLERYRPELEKVLSQRETWQKESGQRLQWLFNRLESDRFFRDGYKPETFSMTRLARMLGEISPSRLMECIEGQQEITFDLADRIAGKFDASADWLLSGEGSPFPVIRIGNKGYKDFFLPTDGQTGYTFELIRISHGRHEGTLICLRYHLDTHRYVLGVVTEAFNLANGMGGGGHSELKKFLIFLKTEGASLPLNTYEWEPQKEEDNFWEIFGQHHPVYFQDPNCRTTARWLQQLFQGEDPEDWFNGWSSTLQEIKDTPFGG</sequence>